<dbReference type="InterPro" id="IPR016047">
    <property type="entry name" value="M23ase_b-sheet_dom"/>
</dbReference>
<dbReference type="InterPro" id="IPR050570">
    <property type="entry name" value="Cell_wall_metabolism_enzyme"/>
</dbReference>
<dbReference type="AlphaFoldDB" id="A0A841L3H5"/>
<dbReference type="PANTHER" id="PTHR21666:SF289">
    <property type="entry name" value="L-ALA--D-GLU ENDOPEPTIDASE"/>
    <property type="match status" value="1"/>
</dbReference>
<name>A0A841L3H5_9SPHN</name>
<dbReference type="Pfam" id="PF01551">
    <property type="entry name" value="Peptidase_M23"/>
    <property type="match status" value="1"/>
</dbReference>
<evidence type="ECO:0000256" key="2">
    <source>
        <dbReference type="SAM" id="Coils"/>
    </source>
</evidence>
<keyword evidence="1" id="KW-0732">Signal</keyword>
<feature type="coiled-coil region" evidence="2">
    <location>
        <begin position="23"/>
        <end position="50"/>
    </location>
</feature>
<proteinExistence type="predicted"/>
<dbReference type="GO" id="GO:0004222">
    <property type="term" value="F:metalloendopeptidase activity"/>
    <property type="evidence" value="ECO:0007669"/>
    <property type="project" value="TreeGrafter"/>
</dbReference>
<comment type="caution">
    <text evidence="4">The sequence shown here is derived from an EMBL/GenBank/DDBJ whole genome shotgun (WGS) entry which is preliminary data.</text>
</comment>
<keyword evidence="4" id="KW-0378">Hydrolase</keyword>
<feature type="domain" description="M23ase beta-sheet core" evidence="3">
    <location>
        <begin position="219"/>
        <end position="313"/>
    </location>
</feature>
<dbReference type="EMBL" id="JACIIV010000006">
    <property type="protein sequence ID" value="MBB6226836.1"/>
    <property type="molecule type" value="Genomic_DNA"/>
</dbReference>
<evidence type="ECO:0000259" key="3">
    <source>
        <dbReference type="Pfam" id="PF01551"/>
    </source>
</evidence>
<dbReference type="Proteomes" id="UP000538147">
    <property type="component" value="Unassembled WGS sequence"/>
</dbReference>
<dbReference type="RefSeq" id="WP_184196306.1">
    <property type="nucleotide sequence ID" value="NZ_JACIIV010000006.1"/>
</dbReference>
<evidence type="ECO:0000256" key="1">
    <source>
        <dbReference type="ARBA" id="ARBA00022729"/>
    </source>
</evidence>
<protein>
    <submittedName>
        <fullName evidence="4">Murein DD-endopeptidase MepM/ murein hydrolase activator NlpD</fullName>
    </submittedName>
</protein>
<dbReference type="FunFam" id="2.70.70.10:FF:000006">
    <property type="entry name" value="M23 family peptidase"/>
    <property type="match status" value="1"/>
</dbReference>
<dbReference type="CDD" id="cd12797">
    <property type="entry name" value="M23_peptidase"/>
    <property type="match status" value="1"/>
</dbReference>
<keyword evidence="5" id="KW-1185">Reference proteome</keyword>
<dbReference type="InterPro" id="IPR011055">
    <property type="entry name" value="Dup_hybrid_motif"/>
</dbReference>
<sequence length="364" mass="38490">MAGWLGIATTSMISGNSADETALAAKQQELVKLERALAAARSEAQFVKGDVAQRADLLEARQEFLTALLSGKQDSKALAALLPRSASATASADVQAMMPPLVVVESQQLALVDKATGAAEARIRDTQALIRRLGLDPRRFTAASDWKGAAPAQGMGGPFVPATTGDVEPRFKDLFMSWRKLETMQASLASIPALVPVKNYRGSSGYGRRFDPFNGRLAMHAGTDMAGSHGEPIFASANGRVARAGSMNGYGIMAEIDHGKGIETRYGHMSKVLVKPGQMVRQGDLIGRMGSTGRSTGTHLHYEVRVDGSPVDPKPFLEAASFVLAVQGEAERAQQGPALEDRTLTADTTPAAGGMMMTPIRIAG</sequence>
<dbReference type="PANTHER" id="PTHR21666">
    <property type="entry name" value="PEPTIDASE-RELATED"/>
    <property type="match status" value="1"/>
</dbReference>
<reference evidence="4 5" key="1">
    <citation type="submission" date="2020-08" db="EMBL/GenBank/DDBJ databases">
        <title>Genomic Encyclopedia of Type Strains, Phase IV (KMG-IV): sequencing the most valuable type-strain genomes for metagenomic binning, comparative biology and taxonomic classification.</title>
        <authorList>
            <person name="Goeker M."/>
        </authorList>
    </citation>
    <scope>NUCLEOTIDE SEQUENCE [LARGE SCALE GENOMIC DNA]</scope>
    <source>
        <strain evidence="4 5">DSM 102189</strain>
    </source>
</reference>
<evidence type="ECO:0000313" key="5">
    <source>
        <dbReference type="Proteomes" id="UP000538147"/>
    </source>
</evidence>
<evidence type="ECO:0000313" key="4">
    <source>
        <dbReference type="EMBL" id="MBB6226836.1"/>
    </source>
</evidence>
<dbReference type="SUPFAM" id="SSF51261">
    <property type="entry name" value="Duplicated hybrid motif"/>
    <property type="match status" value="1"/>
</dbReference>
<dbReference type="Gene3D" id="2.70.70.10">
    <property type="entry name" value="Glucose Permease (Domain IIA)"/>
    <property type="match status" value="1"/>
</dbReference>
<keyword evidence="2" id="KW-0175">Coiled coil</keyword>
<gene>
    <name evidence="4" type="ORF">FHS79_000998</name>
</gene>
<accession>A0A841L3H5</accession>
<organism evidence="4 5">
    <name type="scientific">Polymorphobacter multimanifer</name>
    <dbReference type="NCBI Taxonomy" id="1070431"/>
    <lineage>
        <taxon>Bacteria</taxon>
        <taxon>Pseudomonadati</taxon>
        <taxon>Pseudomonadota</taxon>
        <taxon>Alphaproteobacteria</taxon>
        <taxon>Sphingomonadales</taxon>
        <taxon>Sphingosinicellaceae</taxon>
        <taxon>Polymorphobacter</taxon>
    </lineage>
</organism>